<name>A0ACC5QYV3_9HYPH</name>
<dbReference type="Proteomes" id="UP000616151">
    <property type="component" value="Unassembled WGS sequence"/>
</dbReference>
<gene>
    <name evidence="1" type="ORF">JHL16_04230</name>
</gene>
<dbReference type="EMBL" id="JAENHL010000004">
    <property type="protein sequence ID" value="MBK1865548.1"/>
    <property type="molecule type" value="Genomic_DNA"/>
</dbReference>
<protein>
    <submittedName>
        <fullName evidence="1">ABC transporter permease</fullName>
    </submittedName>
</protein>
<organism evidence="1 2">
    <name type="scientific">Taklimakanibacter albus</name>
    <dbReference type="NCBI Taxonomy" id="2800327"/>
    <lineage>
        <taxon>Bacteria</taxon>
        <taxon>Pseudomonadati</taxon>
        <taxon>Pseudomonadota</taxon>
        <taxon>Alphaproteobacteria</taxon>
        <taxon>Hyphomicrobiales</taxon>
        <taxon>Aestuariivirgaceae</taxon>
        <taxon>Taklimakanibacter</taxon>
    </lineage>
</organism>
<keyword evidence="2" id="KW-1185">Reference proteome</keyword>
<accession>A0ACC5QYV3</accession>
<evidence type="ECO:0000313" key="1">
    <source>
        <dbReference type="EMBL" id="MBK1865548.1"/>
    </source>
</evidence>
<proteinExistence type="predicted"/>
<evidence type="ECO:0000313" key="2">
    <source>
        <dbReference type="Proteomes" id="UP000616151"/>
    </source>
</evidence>
<sequence length="318" mass="34209">MARFLINRLLQSAVLLFGVSIVGFALMHLAPGGPLAIYTLNPTVTAQDIERIKVLFGLDQPVYVQYFKWAGGLVSGNWGYSFFGGQQVREIVLDRLPATFLLMGTSLALALVIGVAIGTLAAVRRNSVFDYATAIGAMIALSLPTFWFGLLAIFFFAQTLGWFPAGGMVSIGDGSLLDRLHHLVLPVVVLALVLVAQWSRYTRSSMIDILDQDFVRTARAKGISPSRVLVNHGLRAALVPLVALAGLQLPLLVGGALVTETVFSWPGMGLLFISVLSTRDYPVLMAILMVGAVVVVLGNLLADIVVALVDPRVKLHDE</sequence>
<reference evidence="1" key="1">
    <citation type="submission" date="2021-01" db="EMBL/GenBank/DDBJ databases">
        <authorList>
            <person name="Sun Q."/>
        </authorList>
    </citation>
    <scope>NUCLEOTIDE SEQUENCE</scope>
    <source>
        <strain evidence="1">YIM B02566</strain>
    </source>
</reference>
<comment type="caution">
    <text evidence="1">The sequence shown here is derived from an EMBL/GenBank/DDBJ whole genome shotgun (WGS) entry which is preliminary data.</text>
</comment>